<evidence type="ECO:0000313" key="2">
    <source>
        <dbReference type="Proteomes" id="UP000193642"/>
    </source>
</evidence>
<sequence>MDTDNNPSWDSALPLLTAPLLHLDALLDIARKTDAPRELFLFAAERLEQEARDGSDPAIVAVLIQMLCQVLRRIKTKKYKAFMESFKSALFPHCQMVQIMVGQLADNVDGWNDTTAHSINLLTDSFVDILNLCNWILNESKESDENASFNLLFQDIASDVCYAVIYAFPTNSMDNNPQLRFLFLDLCARLNRSCAQAFDYSHLGTQEWIPQVFRAGYLLRHLSPWIANCLSSSDQIRVNFSVLVLKHFFLSSGAIVLTSRNLESTEDIQHIITSLLNVLATNPNQKEREPILSCFQSLYLLFDEDARFKLLNLVMTHDAVNIRSYGIYLYKNELVKQRASGAEVVLALAIDSAMFESKTYQEGRFLENDDIFFEMVPLIAQCVNFLSYLHQVVKGDSQASIFRSISTDFVDLIRQRVKVMLHSRQEALKSINDATQCNYEISTLSLLMFQMERF</sequence>
<accession>A0A1Y2D106</accession>
<dbReference type="InterPro" id="IPR016024">
    <property type="entry name" value="ARM-type_fold"/>
</dbReference>
<dbReference type="AlphaFoldDB" id="A0A1Y2D106"/>
<organism evidence="1 2">
    <name type="scientific">Rhizoclosmatium globosum</name>
    <dbReference type="NCBI Taxonomy" id="329046"/>
    <lineage>
        <taxon>Eukaryota</taxon>
        <taxon>Fungi</taxon>
        <taxon>Fungi incertae sedis</taxon>
        <taxon>Chytridiomycota</taxon>
        <taxon>Chytridiomycota incertae sedis</taxon>
        <taxon>Chytridiomycetes</taxon>
        <taxon>Chytridiales</taxon>
        <taxon>Chytriomycetaceae</taxon>
        <taxon>Rhizoclosmatium</taxon>
    </lineage>
</organism>
<comment type="caution">
    <text evidence="1">The sequence shown here is derived from an EMBL/GenBank/DDBJ whole genome shotgun (WGS) entry which is preliminary data.</text>
</comment>
<reference evidence="1 2" key="1">
    <citation type="submission" date="2016-07" db="EMBL/GenBank/DDBJ databases">
        <title>Pervasive Adenine N6-methylation of Active Genes in Fungi.</title>
        <authorList>
            <consortium name="DOE Joint Genome Institute"/>
            <person name="Mondo S.J."/>
            <person name="Dannebaum R.O."/>
            <person name="Kuo R.C."/>
            <person name="Labutti K."/>
            <person name="Haridas S."/>
            <person name="Kuo A."/>
            <person name="Salamov A."/>
            <person name="Ahrendt S.R."/>
            <person name="Lipzen A."/>
            <person name="Sullivan W."/>
            <person name="Andreopoulos W.B."/>
            <person name="Clum A."/>
            <person name="Lindquist E."/>
            <person name="Daum C."/>
            <person name="Ramamoorthy G.K."/>
            <person name="Gryganskyi A."/>
            <person name="Culley D."/>
            <person name="Magnuson J.K."/>
            <person name="James T.Y."/>
            <person name="O'Malley M.A."/>
            <person name="Stajich J.E."/>
            <person name="Spatafora J.W."/>
            <person name="Visel A."/>
            <person name="Grigoriev I.V."/>
        </authorList>
    </citation>
    <scope>NUCLEOTIDE SEQUENCE [LARGE SCALE GENOMIC DNA]</scope>
    <source>
        <strain evidence="1 2">JEL800</strain>
    </source>
</reference>
<dbReference type="Proteomes" id="UP000193642">
    <property type="component" value="Unassembled WGS sequence"/>
</dbReference>
<protein>
    <submittedName>
        <fullName evidence="1">Uncharacterized protein</fullName>
    </submittedName>
</protein>
<gene>
    <name evidence="1" type="ORF">BCR33DRAFT_711367</name>
</gene>
<proteinExistence type="predicted"/>
<dbReference type="EMBL" id="MCGO01000002">
    <property type="protein sequence ID" value="ORY52959.1"/>
    <property type="molecule type" value="Genomic_DNA"/>
</dbReference>
<keyword evidence="2" id="KW-1185">Reference proteome</keyword>
<name>A0A1Y2D106_9FUNG</name>
<dbReference type="SUPFAM" id="SSF48371">
    <property type="entry name" value="ARM repeat"/>
    <property type="match status" value="1"/>
</dbReference>
<dbReference type="OrthoDB" id="2134310at2759"/>
<evidence type="ECO:0000313" key="1">
    <source>
        <dbReference type="EMBL" id="ORY52959.1"/>
    </source>
</evidence>